<feature type="domain" description="AAA" evidence="1">
    <location>
        <begin position="18"/>
        <end position="141"/>
    </location>
</feature>
<dbReference type="PANTHER" id="PTHR43566:SF1">
    <property type="entry name" value="AAA+ ATPASE DOMAIN-CONTAINING PROTEIN"/>
    <property type="match status" value="1"/>
</dbReference>
<gene>
    <name evidence="3" type="ORF">KJ970_19870</name>
</gene>
<evidence type="ECO:0000313" key="4">
    <source>
        <dbReference type="Proteomes" id="UP000777784"/>
    </source>
</evidence>
<dbReference type="InterPro" id="IPR041682">
    <property type="entry name" value="AAA_14"/>
</dbReference>
<accession>A0A948RYH7</accession>
<dbReference type="SUPFAM" id="SSF52540">
    <property type="entry name" value="P-loop containing nucleoside triphosphate hydrolases"/>
    <property type="match status" value="1"/>
</dbReference>
<name>A0A948RYH7_UNCEI</name>
<dbReference type="AlphaFoldDB" id="A0A948RYH7"/>
<dbReference type="Pfam" id="PF13173">
    <property type="entry name" value="AAA_14"/>
    <property type="match status" value="1"/>
</dbReference>
<evidence type="ECO:0000259" key="2">
    <source>
        <dbReference type="Pfam" id="PF13635"/>
    </source>
</evidence>
<evidence type="ECO:0000259" key="1">
    <source>
        <dbReference type="Pfam" id="PF13173"/>
    </source>
</evidence>
<evidence type="ECO:0000313" key="3">
    <source>
        <dbReference type="EMBL" id="MBU2693180.1"/>
    </source>
</evidence>
<keyword evidence="3" id="KW-0067">ATP-binding</keyword>
<protein>
    <submittedName>
        <fullName evidence="3">ATP-binding protein</fullName>
    </submittedName>
</protein>
<dbReference type="PANTHER" id="PTHR43566">
    <property type="entry name" value="CONSERVED PROTEIN"/>
    <property type="match status" value="1"/>
</dbReference>
<keyword evidence="3" id="KW-0547">Nucleotide-binding</keyword>
<dbReference type="InterPro" id="IPR025420">
    <property type="entry name" value="DUF4143"/>
</dbReference>
<dbReference type="InterPro" id="IPR027417">
    <property type="entry name" value="P-loop_NTPase"/>
</dbReference>
<dbReference type="Pfam" id="PF13635">
    <property type="entry name" value="DUF4143"/>
    <property type="match status" value="1"/>
</dbReference>
<feature type="domain" description="DUF4143" evidence="2">
    <location>
        <begin position="206"/>
        <end position="354"/>
    </location>
</feature>
<dbReference type="GO" id="GO:0005524">
    <property type="term" value="F:ATP binding"/>
    <property type="evidence" value="ECO:0007669"/>
    <property type="project" value="UniProtKB-KW"/>
</dbReference>
<organism evidence="3 4">
    <name type="scientific">Eiseniibacteriota bacterium</name>
    <dbReference type="NCBI Taxonomy" id="2212470"/>
    <lineage>
        <taxon>Bacteria</taxon>
        <taxon>Candidatus Eiseniibacteriota</taxon>
    </lineage>
</organism>
<dbReference type="EMBL" id="JAHJDP010000117">
    <property type="protein sequence ID" value="MBU2693180.1"/>
    <property type="molecule type" value="Genomic_DNA"/>
</dbReference>
<comment type="caution">
    <text evidence="3">The sequence shown here is derived from an EMBL/GenBank/DDBJ whole genome shotgun (WGS) entry which is preliminary data.</text>
</comment>
<dbReference type="Proteomes" id="UP000777784">
    <property type="component" value="Unassembled WGS sequence"/>
</dbReference>
<proteinExistence type="predicted"/>
<sequence length="406" mass="47107">MKRRSLAPAIGELAFSDHKIAFVSGPRQCGKTTLAKMMLRERKTGVYHNWDELKFRHLWTQDPSSIIPISRGKDVPLIVLDELHKNRRWKRDLKGVFDTLTKPCDLLVTGSARLNIYMKGSDSLLGRHLSFRLHPFSLREMESSVVLNPDEALNRIFVHGLRRNQRRQDNLAALMNFGPFPEPLLNQDKRKARIWHRNHEQLIVREDLRDLSRLPELGRIEMMIALLPARIGSLFSMASIGRDLEASIPTVKRWIGYLKALYYLFEVKPYHKKIPRALRREGKVYLWDYSAIPNEAARFENLVACHLLKACHFWTDTGEGTFELFYLRNKEKQEIDFLIVRDGVPWLPVEVKLSETMLSPSWRKFAGLLPCKRCIQVVRQPSWNIHDYQGTEILVVGASEALAHLV</sequence>
<reference evidence="3" key="1">
    <citation type="submission" date="2021-05" db="EMBL/GenBank/DDBJ databases">
        <title>Energy efficiency and biological interactions define the core microbiome of deep oligotrophic groundwater.</title>
        <authorList>
            <person name="Mehrshad M."/>
            <person name="Lopez-Fernandez M."/>
            <person name="Bell E."/>
            <person name="Bernier-Latmani R."/>
            <person name="Bertilsson S."/>
            <person name="Dopson M."/>
        </authorList>
    </citation>
    <scope>NUCLEOTIDE SEQUENCE</scope>
    <source>
        <strain evidence="3">Modern_marine.mb.64</strain>
    </source>
</reference>
<dbReference type="Gene3D" id="3.40.50.300">
    <property type="entry name" value="P-loop containing nucleotide triphosphate hydrolases"/>
    <property type="match status" value="1"/>
</dbReference>